<feature type="transmembrane region" description="Helical" evidence="6">
    <location>
        <begin position="20"/>
        <end position="39"/>
    </location>
</feature>
<keyword evidence="8" id="KW-1185">Reference proteome</keyword>
<evidence type="ECO:0000313" key="8">
    <source>
        <dbReference type="Proteomes" id="UP000249130"/>
    </source>
</evidence>
<dbReference type="OrthoDB" id="6079986at2"/>
<dbReference type="PROSITE" id="PS50895">
    <property type="entry name" value="SURF1"/>
    <property type="match status" value="1"/>
</dbReference>
<evidence type="ECO:0000256" key="2">
    <source>
        <dbReference type="ARBA" id="ARBA00007165"/>
    </source>
</evidence>
<dbReference type="AlphaFoldDB" id="A0A327L4R3"/>
<comment type="subcellular location">
    <subcellularLocation>
        <location evidence="6">Cell membrane</location>
        <topology evidence="6">Multi-pass membrane protein</topology>
    </subcellularLocation>
    <subcellularLocation>
        <location evidence="1">Membrane</location>
    </subcellularLocation>
</comment>
<gene>
    <name evidence="7" type="ORF">CH341_03245</name>
</gene>
<organism evidence="7 8">
    <name type="scientific">Rhodoplanes roseus</name>
    <dbReference type="NCBI Taxonomy" id="29409"/>
    <lineage>
        <taxon>Bacteria</taxon>
        <taxon>Pseudomonadati</taxon>
        <taxon>Pseudomonadota</taxon>
        <taxon>Alphaproteobacteria</taxon>
        <taxon>Hyphomicrobiales</taxon>
        <taxon>Nitrobacteraceae</taxon>
        <taxon>Rhodoplanes</taxon>
    </lineage>
</organism>
<keyword evidence="4 6" id="KW-1133">Transmembrane helix</keyword>
<dbReference type="GO" id="GO:0005886">
    <property type="term" value="C:plasma membrane"/>
    <property type="evidence" value="ECO:0007669"/>
    <property type="project" value="UniProtKB-SubCell"/>
</dbReference>
<dbReference type="EMBL" id="NPEX01000012">
    <property type="protein sequence ID" value="RAI45601.1"/>
    <property type="molecule type" value="Genomic_DNA"/>
</dbReference>
<reference evidence="7 8" key="1">
    <citation type="submission" date="2017-07" db="EMBL/GenBank/DDBJ databases">
        <title>Draft Genome Sequences of Select Purple Nonsulfur Bacteria.</title>
        <authorList>
            <person name="Lasarre B."/>
            <person name="Mckinlay J.B."/>
        </authorList>
    </citation>
    <scope>NUCLEOTIDE SEQUENCE [LARGE SCALE GENOMIC DNA]</scope>
    <source>
        <strain evidence="7 8">DSM 5909</strain>
    </source>
</reference>
<keyword evidence="5 6" id="KW-0472">Membrane</keyword>
<dbReference type="InterPro" id="IPR045214">
    <property type="entry name" value="Surf1/Surf4"/>
</dbReference>
<feature type="transmembrane region" description="Helical" evidence="6">
    <location>
        <begin position="229"/>
        <end position="250"/>
    </location>
</feature>
<evidence type="ECO:0000313" key="7">
    <source>
        <dbReference type="EMBL" id="RAI45601.1"/>
    </source>
</evidence>
<keyword evidence="6" id="KW-1003">Cell membrane</keyword>
<evidence type="ECO:0000256" key="6">
    <source>
        <dbReference type="RuleBase" id="RU363076"/>
    </source>
</evidence>
<evidence type="ECO:0000256" key="5">
    <source>
        <dbReference type="ARBA" id="ARBA00023136"/>
    </source>
</evidence>
<proteinExistence type="inferred from homology"/>
<evidence type="ECO:0000256" key="3">
    <source>
        <dbReference type="ARBA" id="ARBA00022692"/>
    </source>
</evidence>
<protein>
    <recommendedName>
        <fullName evidence="6">SURF1-like protein</fullName>
    </recommendedName>
</protein>
<dbReference type="CDD" id="cd06662">
    <property type="entry name" value="SURF1"/>
    <property type="match status" value="1"/>
</dbReference>
<name>A0A327L4R3_9BRAD</name>
<accession>A0A327L4R3</accession>
<evidence type="ECO:0000256" key="1">
    <source>
        <dbReference type="ARBA" id="ARBA00004370"/>
    </source>
</evidence>
<dbReference type="Proteomes" id="UP000249130">
    <property type="component" value="Unassembled WGS sequence"/>
</dbReference>
<comment type="similarity">
    <text evidence="2 6">Belongs to the SURF1 family.</text>
</comment>
<sequence>MNAVPASATAPAALPRRRLLGPAIVSLVGVTILIGLGVWQLERMAWKQALIATLTERLAAEPVPMPAPATWAGLSREATEFRRVRVTGEFLHDKEALVYAVGSGSRTATGGLGYMVFTPLKLADGRLVLVDRGFVPDADKAPEARAAGQVRGPVELVGLMRWPEQRSVFAPSDDPARNIWFARDTASIAAAKGVDVPVFYLDLEAPPAPGGLPRPLHLQPNLPNNHLQYAITWFSLALALAVIFFVWAFGRRGSDA</sequence>
<dbReference type="Pfam" id="PF02104">
    <property type="entry name" value="SURF1"/>
    <property type="match status" value="1"/>
</dbReference>
<evidence type="ECO:0000256" key="4">
    <source>
        <dbReference type="ARBA" id="ARBA00022989"/>
    </source>
</evidence>
<dbReference type="PANTHER" id="PTHR23427">
    <property type="entry name" value="SURFEIT LOCUS PROTEIN"/>
    <property type="match status" value="1"/>
</dbReference>
<dbReference type="PANTHER" id="PTHR23427:SF2">
    <property type="entry name" value="SURFEIT LOCUS PROTEIN 1"/>
    <property type="match status" value="1"/>
</dbReference>
<dbReference type="InterPro" id="IPR002994">
    <property type="entry name" value="Surf1/Shy1"/>
</dbReference>
<comment type="caution">
    <text evidence="7">The sequence shown here is derived from an EMBL/GenBank/DDBJ whole genome shotgun (WGS) entry which is preliminary data.</text>
</comment>
<keyword evidence="3 6" id="KW-0812">Transmembrane</keyword>